<evidence type="ECO:0000313" key="2">
    <source>
        <dbReference type="EMBL" id="ETN37380.1"/>
    </source>
</evidence>
<keyword evidence="3" id="KW-1185">Reference proteome</keyword>
<dbReference type="EMBL" id="KB822724">
    <property type="protein sequence ID" value="ETN37380.1"/>
    <property type="molecule type" value="Genomic_DNA"/>
</dbReference>
<proteinExistence type="predicted"/>
<dbReference type="HOGENOM" id="CLU_1360349_0_0_1"/>
<reference evidence="2 3" key="1">
    <citation type="submission" date="2013-03" db="EMBL/GenBank/DDBJ databases">
        <title>The Genome Sequence of Phialophora europaea CBS 101466.</title>
        <authorList>
            <consortium name="The Broad Institute Genomics Platform"/>
            <person name="Cuomo C."/>
            <person name="de Hoog S."/>
            <person name="Gorbushina A."/>
            <person name="Walker B."/>
            <person name="Young S.K."/>
            <person name="Zeng Q."/>
            <person name="Gargeya S."/>
            <person name="Fitzgerald M."/>
            <person name="Haas B."/>
            <person name="Abouelleil A."/>
            <person name="Allen A.W."/>
            <person name="Alvarado L."/>
            <person name="Arachchi H.M."/>
            <person name="Berlin A.M."/>
            <person name="Chapman S.B."/>
            <person name="Gainer-Dewar J."/>
            <person name="Goldberg J."/>
            <person name="Griggs A."/>
            <person name="Gujja S."/>
            <person name="Hansen M."/>
            <person name="Howarth C."/>
            <person name="Imamovic A."/>
            <person name="Ireland A."/>
            <person name="Larimer J."/>
            <person name="McCowan C."/>
            <person name="Murphy C."/>
            <person name="Pearson M."/>
            <person name="Poon T.W."/>
            <person name="Priest M."/>
            <person name="Roberts A."/>
            <person name="Saif S."/>
            <person name="Shea T."/>
            <person name="Sisk P."/>
            <person name="Sykes S."/>
            <person name="Wortman J."/>
            <person name="Nusbaum C."/>
            <person name="Birren B."/>
        </authorList>
    </citation>
    <scope>NUCLEOTIDE SEQUENCE [LARGE SCALE GENOMIC DNA]</scope>
    <source>
        <strain evidence="2 3">CBS 101466</strain>
    </source>
</reference>
<dbReference type="InParanoid" id="W2RM69"/>
<dbReference type="RefSeq" id="XP_008720912.1">
    <property type="nucleotide sequence ID" value="XM_008722690.1"/>
</dbReference>
<evidence type="ECO:0000313" key="3">
    <source>
        <dbReference type="Proteomes" id="UP000030752"/>
    </source>
</evidence>
<accession>W2RM69</accession>
<feature type="compositionally biased region" description="Low complexity" evidence="1">
    <location>
        <begin position="67"/>
        <end position="80"/>
    </location>
</feature>
<name>W2RM69_CYPE1</name>
<sequence length="201" mass="22228">MQPSIDNSLVHETEPSPPGSASSTLVHPPSSPRAISPDLPPLSPFTSPTSPSPSPPWASPTNPSTPSPATSSRFSTRPSSLDADSPCFECRDKQWYTDHLTASVANLTIATSAERQKEVRLLAEKLSACCVEFENLWKCYKRCCNERNREREEVWVRGVKILQQEALIAELKEEIARLRGLEVGKLGDWVEGGKEKLESDR</sequence>
<dbReference type="Proteomes" id="UP000030752">
    <property type="component" value="Unassembled WGS sequence"/>
</dbReference>
<dbReference type="GeneID" id="19975710"/>
<gene>
    <name evidence="2" type="ORF">HMPREF1541_08371</name>
</gene>
<protein>
    <submittedName>
        <fullName evidence="2">Uncharacterized protein</fullName>
    </submittedName>
</protein>
<feature type="region of interest" description="Disordered" evidence="1">
    <location>
        <begin position="1"/>
        <end position="84"/>
    </location>
</feature>
<evidence type="ECO:0000256" key="1">
    <source>
        <dbReference type="SAM" id="MobiDB-lite"/>
    </source>
</evidence>
<dbReference type="AlphaFoldDB" id="W2RM69"/>
<feature type="compositionally biased region" description="Pro residues" evidence="1">
    <location>
        <begin position="50"/>
        <end position="66"/>
    </location>
</feature>
<dbReference type="VEuPathDB" id="FungiDB:HMPREF1541_08371"/>
<organism evidence="2 3">
    <name type="scientific">Cyphellophora europaea (strain CBS 101466)</name>
    <name type="common">Phialophora europaea</name>
    <dbReference type="NCBI Taxonomy" id="1220924"/>
    <lineage>
        <taxon>Eukaryota</taxon>
        <taxon>Fungi</taxon>
        <taxon>Dikarya</taxon>
        <taxon>Ascomycota</taxon>
        <taxon>Pezizomycotina</taxon>
        <taxon>Eurotiomycetes</taxon>
        <taxon>Chaetothyriomycetidae</taxon>
        <taxon>Chaetothyriales</taxon>
        <taxon>Cyphellophoraceae</taxon>
        <taxon>Cyphellophora</taxon>
    </lineage>
</organism>